<dbReference type="InterPro" id="IPR002656">
    <property type="entry name" value="Acyl_transf_3_dom"/>
</dbReference>
<organism evidence="3 4">
    <name type="scientific">Nocardioides conyzicola</name>
    <dbReference type="NCBI Taxonomy" id="1651781"/>
    <lineage>
        <taxon>Bacteria</taxon>
        <taxon>Bacillati</taxon>
        <taxon>Actinomycetota</taxon>
        <taxon>Actinomycetes</taxon>
        <taxon>Propionibacteriales</taxon>
        <taxon>Nocardioidaceae</taxon>
        <taxon>Nocardioides</taxon>
    </lineage>
</organism>
<protein>
    <recommendedName>
        <fullName evidence="2">Acyltransferase 3 domain-containing protein</fullName>
    </recommendedName>
</protein>
<feature type="transmembrane region" description="Helical" evidence="1">
    <location>
        <begin position="103"/>
        <end position="122"/>
    </location>
</feature>
<accession>A0ABP8Y4Y5</accession>
<feature type="transmembrane region" description="Helical" evidence="1">
    <location>
        <begin position="21"/>
        <end position="39"/>
    </location>
</feature>
<keyword evidence="4" id="KW-1185">Reference proteome</keyword>
<dbReference type="EMBL" id="BAABKM010000005">
    <property type="protein sequence ID" value="GAA4720820.1"/>
    <property type="molecule type" value="Genomic_DNA"/>
</dbReference>
<keyword evidence="1" id="KW-1133">Transmembrane helix</keyword>
<feature type="transmembrane region" description="Helical" evidence="1">
    <location>
        <begin position="222"/>
        <end position="238"/>
    </location>
</feature>
<feature type="transmembrane region" description="Helical" evidence="1">
    <location>
        <begin position="59"/>
        <end position="77"/>
    </location>
</feature>
<feature type="transmembrane region" description="Helical" evidence="1">
    <location>
        <begin position="183"/>
        <end position="202"/>
    </location>
</feature>
<reference evidence="4" key="1">
    <citation type="journal article" date="2019" name="Int. J. Syst. Evol. Microbiol.">
        <title>The Global Catalogue of Microorganisms (GCM) 10K type strain sequencing project: providing services to taxonomists for standard genome sequencing and annotation.</title>
        <authorList>
            <consortium name="The Broad Institute Genomics Platform"/>
            <consortium name="The Broad Institute Genome Sequencing Center for Infectious Disease"/>
            <person name="Wu L."/>
            <person name="Ma J."/>
        </authorList>
    </citation>
    <scope>NUCLEOTIDE SEQUENCE [LARGE SCALE GENOMIC DNA]</scope>
    <source>
        <strain evidence="4">JCM 18531</strain>
    </source>
</reference>
<evidence type="ECO:0000313" key="4">
    <source>
        <dbReference type="Proteomes" id="UP001499974"/>
    </source>
</evidence>
<feature type="transmembrane region" description="Helical" evidence="1">
    <location>
        <begin position="157"/>
        <end position="176"/>
    </location>
</feature>
<keyword evidence="1" id="KW-0472">Membrane</keyword>
<comment type="caution">
    <text evidence="3">The sequence shown here is derived from an EMBL/GenBank/DDBJ whole genome shotgun (WGS) entry which is preliminary data.</text>
</comment>
<feature type="transmembrane region" description="Helical" evidence="1">
    <location>
        <begin position="267"/>
        <end position="287"/>
    </location>
</feature>
<dbReference type="PANTHER" id="PTHR23028">
    <property type="entry name" value="ACETYLTRANSFERASE"/>
    <property type="match status" value="1"/>
</dbReference>
<sequence>MVLLMEQATASHDTRDRLLDGIRGVAIVLVVLSHGWTLWPTEKLLSHKTLNPWFTSGNFAVSIFFVVGAFLATRTLLRRVDSGTDLHVGVISVRRYVRLSGQLYVLLIAVLIVTATDTASAYPNADTGASVFRIATYTWNWFLVGHALTARPDLGHLWYLSVDFQIFLLVLALVYLLGRRRAWLALSLGTLLVAALLWRSHVFGLDGGAYRALLQTTTRMDAPLTGALAAVLLPYLGVLRRFARPLLVVSTVALVPVLVLTDTEASFVGWPGVVLDATLFLFVVTCAMSTAPRLLERTLGSAPLAFLGRRSLSLYLWHYPLFWFISRHSGGWAWESRAAVGMVAMFAISELSERLVETRVQRMLRSERWRELDDGIPQFLGTRIRGWWRAPVEPSRPDETVHPADRDQPV</sequence>
<evidence type="ECO:0000313" key="3">
    <source>
        <dbReference type="EMBL" id="GAA4720820.1"/>
    </source>
</evidence>
<feature type="domain" description="Acyltransferase 3" evidence="2">
    <location>
        <begin position="19"/>
        <end position="349"/>
    </location>
</feature>
<evidence type="ECO:0000259" key="2">
    <source>
        <dbReference type="Pfam" id="PF01757"/>
    </source>
</evidence>
<name>A0ABP8Y4Y5_9ACTN</name>
<keyword evidence="1" id="KW-0812">Transmembrane</keyword>
<feature type="transmembrane region" description="Helical" evidence="1">
    <location>
        <begin position="245"/>
        <end position="261"/>
    </location>
</feature>
<dbReference type="InterPro" id="IPR050879">
    <property type="entry name" value="Acyltransferase_3"/>
</dbReference>
<gene>
    <name evidence="3" type="ORF">GCM10023349_46290</name>
</gene>
<dbReference type="PANTHER" id="PTHR23028:SF53">
    <property type="entry name" value="ACYL_TRANSF_3 DOMAIN-CONTAINING PROTEIN"/>
    <property type="match status" value="1"/>
</dbReference>
<dbReference type="Pfam" id="PF01757">
    <property type="entry name" value="Acyl_transf_3"/>
    <property type="match status" value="1"/>
</dbReference>
<proteinExistence type="predicted"/>
<dbReference type="Proteomes" id="UP001499974">
    <property type="component" value="Unassembled WGS sequence"/>
</dbReference>
<evidence type="ECO:0000256" key="1">
    <source>
        <dbReference type="SAM" id="Phobius"/>
    </source>
</evidence>